<organism evidence="3 4">
    <name type="scientific">Candidatus Spyradenecus faecavium</name>
    <dbReference type="NCBI Taxonomy" id="2840947"/>
    <lineage>
        <taxon>Bacteria</taxon>
        <taxon>Pseudomonadati</taxon>
        <taxon>Lentisphaerota</taxon>
        <taxon>Lentisphaeria</taxon>
        <taxon>Lentisphaerales</taxon>
        <taxon>Lentisphaeraceae</taxon>
        <taxon>Lentisphaeraceae incertae sedis</taxon>
        <taxon>Candidatus Spyradenecus</taxon>
    </lineage>
</organism>
<comment type="caution">
    <text evidence="3">The sequence shown here is derived from an EMBL/GenBank/DDBJ whole genome shotgun (WGS) entry which is preliminary data.</text>
</comment>
<accession>A0A9D1NNM1</accession>
<evidence type="ECO:0000259" key="2">
    <source>
        <dbReference type="Pfam" id="PF13439"/>
    </source>
</evidence>
<dbReference type="PANTHER" id="PTHR12526">
    <property type="entry name" value="GLYCOSYLTRANSFERASE"/>
    <property type="match status" value="1"/>
</dbReference>
<reference evidence="3" key="1">
    <citation type="submission" date="2020-10" db="EMBL/GenBank/DDBJ databases">
        <authorList>
            <person name="Gilroy R."/>
        </authorList>
    </citation>
    <scope>NUCLEOTIDE SEQUENCE</scope>
    <source>
        <strain evidence="3">35461</strain>
    </source>
</reference>
<dbReference type="Proteomes" id="UP000886845">
    <property type="component" value="Unassembled WGS sequence"/>
</dbReference>
<dbReference type="InterPro" id="IPR028098">
    <property type="entry name" value="Glyco_trans_4-like_N"/>
</dbReference>
<evidence type="ECO:0000313" key="4">
    <source>
        <dbReference type="Proteomes" id="UP000886845"/>
    </source>
</evidence>
<dbReference type="GO" id="GO:0016757">
    <property type="term" value="F:glycosyltransferase activity"/>
    <property type="evidence" value="ECO:0007669"/>
    <property type="project" value="InterPro"/>
</dbReference>
<evidence type="ECO:0000313" key="3">
    <source>
        <dbReference type="EMBL" id="HIV09453.1"/>
    </source>
</evidence>
<feature type="domain" description="Glycosyltransferase subfamily 4-like N-terminal" evidence="2">
    <location>
        <begin position="18"/>
        <end position="169"/>
    </location>
</feature>
<dbReference type="SUPFAM" id="SSF53756">
    <property type="entry name" value="UDP-Glycosyltransferase/glycogen phosphorylase"/>
    <property type="match status" value="1"/>
</dbReference>
<protein>
    <submittedName>
        <fullName evidence="3">Glycosyltransferase</fullName>
    </submittedName>
</protein>
<dbReference type="Pfam" id="PF00534">
    <property type="entry name" value="Glycos_transf_1"/>
    <property type="match status" value="1"/>
</dbReference>
<dbReference type="Gene3D" id="3.40.50.2000">
    <property type="entry name" value="Glycogen Phosphorylase B"/>
    <property type="match status" value="2"/>
</dbReference>
<reference evidence="3" key="2">
    <citation type="journal article" date="2021" name="PeerJ">
        <title>Extensive microbial diversity within the chicken gut microbiome revealed by metagenomics and culture.</title>
        <authorList>
            <person name="Gilroy R."/>
            <person name="Ravi A."/>
            <person name="Getino M."/>
            <person name="Pursley I."/>
            <person name="Horton D.L."/>
            <person name="Alikhan N.F."/>
            <person name="Baker D."/>
            <person name="Gharbi K."/>
            <person name="Hall N."/>
            <person name="Watson M."/>
            <person name="Adriaenssens E.M."/>
            <person name="Foster-Nyarko E."/>
            <person name="Jarju S."/>
            <person name="Secka A."/>
            <person name="Antonio M."/>
            <person name="Oren A."/>
            <person name="Chaudhuri R.R."/>
            <person name="La Ragione R."/>
            <person name="Hildebrand F."/>
            <person name="Pallen M.J."/>
        </authorList>
    </citation>
    <scope>NUCLEOTIDE SEQUENCE</scope>
    <source>
        <strain evidence="3">35461</strain>
    </source>
</reference>
<dbReference type="EMBL" id="DVOR01000159">
    <property type="protein sequence ID" value="HIV09453.1"/>
    <property type="molecule type" value="Genomic_DNA"/>
</dbReference>
<dbReference type="AlphaFoldDB" id="A0A9D1NNM1"/>
<sequence length="388" mass="42056">MSAPSLAIYKDVLRSGRGADRVTAALANALAARGYRVCLLTCQPEGVPLSVTLGPGVALRRVAVPKPAPGLRFLNKLLLRTAAGTRLLRALPALDLNRRVSLRLQAALREVRPDLILSSGPNEAIELTGAGPLPAPFLQLFHTYPPVAFANRKRRRAERFREALRGAAACQVLLPAFVPLLRPYTPAPVTPIGNAIDWPADEPLPDPAAREKTIVYVAYFSKDKDHLSLIEAFAKLRRADGWRLVLYGAGTPEWERRLRTRAKELGVDGRVDFPGLLDAPRPTLLRAGICAYPSRVEGFGLALAEAMWCGLPCVGFAEAPGVNALLEDGRTGLLSPPGPEAFAERLQRLIDDLALRARLGQDAAAHVRNAYAAPAIWGQWDALIRSLL</sequence>
<feature type="domain" description="Glycosyl transferase family 1" evidence="1">
    <location>
        <begin position="210"/>
        <end position="364"/>
    </location>
</feature>
<gene>
    <name evidence="3" type="ORF">IAC79_05005</name>
</gene>
<name>A0A9D1NNM1_9BACT</name>
<dbReference type="Pfam" id="PF13439">
    <property type="entry name" value="Glyco_transf_4"/>
    <property type="match status" value="1"/>
</dbReference>
<evidence type="ECO:0000259" key="1">
    <source>
        <dbReference type="Pfam" id="PF00534"/>
    </source>
</evidence>
<proteinExistence type="predicted"/>
<dbReference type="InterPro" id="IPR001296">
    <property type="entry name" value="Glyco_trans_1"/>
</dbReference>